<dbReference type="RefSeq" id="WP_090643774.1">
    <property type="nucleotide sequence ID" value="NZ_CBCRYE010000001.1"/>
</dbReference>
<reference evidence="3" key="1">
    <citation type="submission" date="2016-10" db="EMBL/GenBank/DDBJ databases">
        <authorList>
            <person name="Varghese N."/>
            <person name="Submissions S."/>
        </authorList>
    </citation>
    <scope>NUCLEOTIDE SEQUENCE [LARGE SCALE GENOMIC DNA]</scope>
    <source>
        <strain evidence="3">CGMCC 1.3431</strain>
    </source>
</reference>
<evidence type="ECO:0000256" key="1">
    <source>
        <dbReference type="SAM" id="MobiDB-lite"/>
    </source>
</evidence>
<dbReference type="EMBL" id="FMTS01000001">
    <property type="protein sequence ID" value="SCW36841.1"/>
    <property type="molecule type" value="Genomic_DNA"/>
</dbReference>
<proteinExistence type="predicted"/>
<keyword evidence="3" id="KW-1185">Reference proteome</keyword>
<feature type="compositionally biased region" description="Polar residues" evidence="1">
    <location>
        <begin position="15"/>
        <end position="28"/>
    </location>
</feature>
<evidence type="ECO:0000313" key="2">
    <source>
        <dbReference type="EMBL" id="SCW36841.1"/>
    </source>
</evidence>
<dbReference type="Proteomes" id="UP000199150">
    <property type="component" value="Unassembled WGS sequence"/>
</dbReference>
<evidence type="ECO:0000313" key="3">
    <source>
        <dbReference type="Proteomes" id="UP000199150"/>
    </source>
</evidence>
<organism evidence="2 3">
    <name type="scientific">Asticcacaulis taihuensis</name>
    <dbReference type="NCBI Taxonomy" id="260084"/>
    <lineage>
        <taxon>Bacteria</taxon>
        <taxon>Pseudomonadati</taxon>
        <taxon>Pseudomonadota</taxon>
        <taxon>Alphaproteobacteria</taxon>
        <taxon>Caulobacterales</taxon>
        <taxon>Caulobacteraceae</taxon>
        <taxon>Asticcacaulis</taxon>
    </lineage>
</organism>
<name>A0A1G4PXD6_9CAUL</name>
<dbReference type="AlphaFoldDB" id="A0A1G4PXD6"/>
<accession>A0A1G4PXD6</accession>
<gene>
    <name evidence="2" type="ORF">SAMN02927928_0736</name>
</gene>
<sequence>MHQETSGKGKAVAAQSDTTVGRQEQTPASNPPFARFPAELIAETQDVFGRRTGRNLTNEEARQILENLVGFFDTLNQWQREQDSNRAPTQG</sequence>
<dbReference type="OrthoDB" id="8451154at2"/>
<feature type="region of interest" description="Disordered" evidence="1">
    <location>
        <begin position="1"/>
        <end position="37"/>
    </location>
</feature>
<protein>
    <submittedName>
        <fullName evidence="2">Uncharacterized protein</fullName>
    </submittedName>
</protein>